<accession>A0A2N8UBV9</accession>
<reference evidence="2 3" key="1">
    <citation type="submission" date="2017-02" db="EMBL/GenBank/DDBJ databases">
        <authorList>
            <person name="Peterson S.W."/>
        </authorList>
    </citation>
    <scope>NUCLEOTIDE SEQUENCE [LARGE SCALE GENOMIC DNA]</scope>
    <source>
        <strain evidence="2 3">SRS1_H2-8</strain>
    </source>
</reference>
<protein>
    <recommendedName>
        <fullName evidence="4">Effector family protein Eff1</fullName>
    </recommendedName>
</protein>
<feature type="chain" id="PRO_5014879956" description="Effector family protein Eff1" evidence="1">
    <location>
        <begin position="24"/>
        <end position="170"/>
    </location>
</feature>
<keyword evidence="1" id="KW-0732">Signal</keyword>
<evidence type="ECO:0000313" key="2">
    <source>
        <dbReference type="EMBL" id="SJX62496.1"/>
    </source>
</evidence>
<feature type="signal peptide" evidence="1">
    <location>
        <begin position="1"/>
        <end position="23"/>
    </location>
</feature>
<proteinExistence type="predicted"/>
<dbReference type="EMBL" id="LT795058">
    <property type="protein sequence ID" value="SJX62496.1"/>
    <property type="molecule type" value="Genomic_DNA"/>
</dbReference>
<evidence type="ECO:0000313" key="3">
    <source>
        <dbReference type="Proteomes" id="UP000239563"/>
    </source>
</evidence>
<gene>
    <name evidence="2" type="ORF">SRS1_13344</name>
</gene>
<evidence type="ECO:0008006" key="4">
    <source>
        <dbReference type="Google" id="ProtNLM"/>
    </source>
</evidence>
<organism evidence="2 3">
    <name type="scientific">Sporisorium reilianum f. sp. reilianum</name>
    <dbReference type="NCBI Taxonomy" id="72559"/>
    <lineage>
        <taxon>Eukaryota</taxon>
        <taxon>Fungi</taxon>
        <taxon>Dikarya</taxon>
        <taxon>Basidiomycota</taxon>
        <taxon>Ustilaginomycotina</taxon>
        <taxon>Ustilaginomycetes</taxon>
        <taxon>Ustilaginales</taxon>
        <taxon>Ustilaginaceae</taxon>
        <taxon>Sporisorium</taxon>
    </lineage>
</organism>
<sequence>MMRPFRPTFLFVLVWISAFLVVAQVDRDLTDKERELYYGWNLEYQGRYYPRRYELQRLPALGHMLPAHPNLEAQALQHAHRDGYGPYVFQQGRRVSYAMTMIPGNHDVALNWNLRQNGVPPQDVNVFWRIDRNGPKMLRFDLWTAGARAQQRTSMSRIMALHSTRRRLPF</sequence>
<evidence type="ECO:0000256" key="1">
    <source>
        <dbReference type="SAM" id="SignalP"/>
    </source>
</evidence>
<dbReference type="Proteomes" id="UP000239563">
    <property type="component" value="Chromosome V"/>
</dbReference>
<name>A0A2N8UBV9_9BASI</name>
<dbReference type="AlphaFoldDB" id="A0A2N8UBV9"/>